<feature type="transmembrane region" description="Helical" evidence="6">
    <location>
        <begin position="12"/>
        <end position="34"/>
    </location>
</feature>
<feature type="transmembrane region" description="Helical" evidence="6">
    <location>
        <begin position="238"/>
        <end position="264"/>
    </location>
</feature>
<feature type="transmembrane region" description="Helical" evidence="6">
    <location>
        <begin position="285"/>
        <end position="308"/>
    </location>
</feature>
<dbReference type="GO" id="GO:0005886">
    <property type="term" value="C:plasma membrane"/>
    <property type="evidence" value="ECO:0007669"/>
    <property type="project" value="UniProtKB-SubCell"/>
</dbReference>
<dbReference type="Pfam" id="PF07690">
    <property type="entry name" value="MFS_1"/>
    <property type="match status" value="1"/>
</dbReference>
<keyword evidence="5 6" id="KW-0472">Membrane</keyword>
<feature type="transmembrane region" description="Helical" evidence="6">
    <location>
        <begin position="138"/>
        <end position="160"/>
    </location>
</feature>
<dbReference type="SUPFAM" id="SSF103473">
    <property type="entry name" value="MFS general substrate transporter"/>
    <property type="match status" value="1"/>
</dbReference>
<feature type="transmembrane region" description="Helical" evidence="6">
    <location>
        <begin position="355"/>
        <end position="372"/>
    </location>
</feature>
<dbReference type="Proteomes" id="UP001163152">
    <property type="component" value="Chromosome"/>
</dbReference>
<name>A0A9E8ZB72_9CYAN</name>
<feature type="transmembrane region" description="Helical" evidence="6">
    <location>
        <begin position="46"/>
        <end position="67"/>
    </location>
</feature>
<keyword evidence="9" id="KW-1185">Reference proteome</keyword>
<dbReference type="EMBL" id="CP113797">
    <property type="protein sequence ID" value="WAL60025.1"/>
    <property type="molecule type" value="Genomic_DNA"/>
</dbReference>
<gene>
    <name evidence="8" type="ORF">OXH18_23105</name>
</gene>
<dbReference type="KEGG" id="tsin:OXH18_23105"/>
<protein>
    <submittedName>
        <fullName evidence="8">MFS transporter</fullName>
    </submittedName>
</protein>
<dbReference type="PANTHER" id="PTHR42718:SF9">
    <property type="entry name" value="MAJOR FACILITATOR SUPERFAMILY MULTIDRUG TRANSPORTER MFSC"/>
    <property type="match status" value="1"/>
</dbReference>
<feature type="transmembrane region" description="Helical" evidence="6">
    <location>
        <begin position="328"/>
        <end position="348"/>
    </location>
</feature>
<evidence type="ECO:0000256" key="6">
    <source>
        <dbReference type="SAM" id="Phobius"/>
    </source>
</evidence>
<dbReference type="GO" id="GO:0022857">
    <property type="term" value="F:transmembrane transporter activity"/>
    <property type="evidence" value="ECO:0007669"/>
    <property type="project" value="InterPro"/>
</dbReference>
<organism evidence="8 9">
    <name type="scientific">Thermocoleostomius sinensis A174</name>
    <dbReference type="NCBI Taxonomy" id="2016057"/>
    <lineage>
        <taxon>Bacteria</taxon>
        <taxon>Bacillati</taxon>
        <taxon>Cyanobacteriota</taxon>
        <taxon>Cyanophyceae</taxon>
        <taxon>Oculatellales</taxon>
        <taxon>Oculatellaceae</taxon>
        <taxon>Thermocoleostomius</taxon>
    </lineage>
</organism>
<feature type="transmembrane region" description="Helical" evidence="6">
    <location>
        <begin position="79"/>
        <end position="97"/>
    </location>
</feature>
<proteinExistence type="predicted"/>
<dbReference type="Gene3D" id="1.20.1250.20">
    <property type="entry name" value="MFS general substrate transporter like domains"/>
    <property type="match status" value="2"/>
</dbReference>
<evidence type="ECO:0000256" key="5">
    <source>
        <dbReference type="ARBA" id="ARBA00023136"/>
    </source>
</evidence>
<dbReference type="AlphaFoldDB" id="A0A9E8ZB72"/>
<evidence type="ECO:0000313" key="8">
    <source>
        <dbReference type="EMBL" id="WAL60025.1"/>
    </source>
</evidence>
<feature type="transmembrane region" description="Helical" evidence="6">
    <location>
        <begin position="517"/>
        <end position="534"/>
    </location>
</feature>
<sequence length="552" mass="59555">MNQPGTVQLGRKGFWAISLTLFMIAYSVSVMPAIMPAIVSDFNSSIGYIQSILVLFSLVTASFAPTTENLCRFYGRTPVFLLGLMLYGIGIALTALSPAMGMLAVSFSLLTGVAATPLISTPWAIADLAFDGKAEEQANVALIVASSLGGLSGALLGGYLASQFSWRWAFAPALVVLVVVGLLHRSLPRLVTRYQQPIDWVGGLLSFWGLGFILIGISLSAEFGWWQPKRLFTIAGVVIPPFALSIVPTLIAVGIILLGFFIFWQRRQADRRMASLLRAGLLRKRGFVLGLLTAMLHTLITTGLQFNLFQFVPVALSLNPFQTALTIIPYNITMIIVVIVILKCLMLGDRIPPKYIVHTGIVLIAIGIGLLYRSLQTQITSLDLMPGLIVMGIGSGLFLSYISKLTYSAATADEKPEGSGIYNPVQNLGSSLGRAILGTALISFASRNIVDGLLEKMGRTLPPVQRNQIIAQLQEMIQTLSRQELEATLSSQLPPSIAPLIRPIGLEAALVGMRTSLLIALLCTGICLMLAATLPKYPAQAFCKLPERASYE</sequence>
<keyword evidence="4 6" id="KW-1133">Transmembrane helix</keyword>
<evidence type="ECO:0000256" key="3">
    <source>
        <dbReference type="ARBA" id="ARBA00022692"/>
    </source>
</evidence>
<feature type="domain" description="Major facilitator superfamily (MFS) profile" evidence="7">
    <location>
        <begin position="13"/>
        <end position="486"/>
    </location>
</feature>
<evidence type="ECO:0000256" key="2">
    <source>
        <dbReference type="ARBA" id="ARBA00022448"/>
    </source>
</evidence>
<feature type="transmembrane region" description="Helical" evidence="6">
    <location>
        <begin position="204"/>
        <end position="226"/>
    </location>
</feature>
<feature type="transmembrane region" description="Helical" evidence="6">
    <location>
        <begin position="384"/>
        <end position="402"/>
    </location>
</feature>
<feature type="transmembrane region" description="Helical" evidence="6">
    <location>
        <begin position="103"/>
        <end position="126"/>
    </location>
</feature>
<accession>A0A9E8ZB72</accession>
<dbReference type="InterPro" id="IPR036259">
    <property type="entry name" value="MFS_trans_sf"/>
</dbReference>
<dbReference type="RefSeq" id="WP_268609856.1">
    <property type="nucleotide sequence ID" value="NZ_CP113797.1"/>
</dbReference>
<reference evidence="8" key="1">
    <citation type="submission" date="2022-12" db="EMBL/GenBank/DDBJ databases">
        <title>Polyphasic identification of a Novel Hot-Spring Cyanobacterium Ocullathermofonsia sinensis gen nov. sp. nov. and Genomic Insights on its Adaptations to the Thermal Habitat.</title>
        <authorList>
            <person name="Daroch M."/>
            <person name="Tang J."/>
            <person name="Jiang Y."/>
        </authorList>
    </citation>
    <scope>NUCLEOTIDE SEQUENCE</scope>
    <source>
        <strain evidence="8">PKUAC-SCTA174</strain>
    </source>
</reference>
<keyword evidence="3 6" id="KW-0812">Transmembrane</keyword>
<keyword evidence="2" id="KW-0813">Transport</keyword>
<evidence type="ECO:0000313" key="9">
    <source>
        <dbReference type="Proteomes" id="UP001163152"/>
    </source>
</evidence>
<comment type="subcellular location">
    <subcellularLocation>
        <location evidence="1">Cell membrane</location>
        <topology evidence="1">Multi-pass membrane protein</topology>
    </subcellularLocation>
</comment>
<feature type="transmembrane region" description="Helical" evidence="6">
    <location>
        <begin position="166"/>
        <end position="183"/>
    </location>
</feature>
<dbReference type="InterPro" id="IPR020846">
    <property type="entry name" value="MFS_dom"/>
</dbReference>
<dbReference type="InterPro" id="IPR011701">
    <property type="entry name" value="MFS"/>
</dbReference>
<evidence type="ECO:0000256" key="1">
    <source>
        <dbReference type="ARBA" id="ARBA00004651"/>
    </source>
</evidence>
<dbReference type="PANTHER" id="PTHR42718">
    <property type="entry name" value="MAJOR FACILITATOR SUPERFAMILY MULTIDRUG TRANSPORTER MFSC"/>
    <property type="match status" value="1"/>
</dbReference>
<evidence type="ECO:0000259" key="7">
    <source>
        <dbReference type="PROSITE" id="PS50850"/>
    </source>
</evidence>
<dbReference type="PROSITE" id="PS50850">
    <property type="entry name" value="MFS"/>
    <property type="match status" value="1"/>
</dbReference>
<evidence type="ECO:0000256" key="4">
    <source>
        <dbReference type="ARBA" id="ARBA00022989"/>
    </source>
</evidence>